<protein>
    <submittedName>
        <fullName evidence="1">Uncharacterized protein</fullName>
    </submittedName>
</protein>
<gene>
    <name evidence="1" type="ORF">NC653_023518</name>
</gene>
<keyword evidence="2" id="KW-1185">Reference proteome</keyword>
<evidence type="ECO:0000313" key="2">
    <source>
        <dbReference type="Proteomes" id="UP001164929"/>
    </source>
</evidence>
<proteinExistence type="predicted"/>
<dbReference type="AlphaFoldDB" id="A0AAD6MHI4"/>
<dbReference type="Proteomes" id="UP001164929">
    <property type="component" value="Chromosome 9"/>
</dbReference>
<organism evidence="1 2">
    <name type="scientific">Populus alba x Populus x berolinensis</name>
    <dbReference type="NCBI Taxonomy" id="444605"/>
    <lineage>
        <taxon>Eukaryota</taxon>
        <taxon>Viridiplantae</taxon>
        <taxon>Streptophyta</taxon>
        <taxon>Embryophyta</taxon>
        <taxon>Tracheophyta</taxon>
        <taxon>Spermatophyta</taxon>
        <taxon>Magnoliopsida</taxon>
        <taxon>eudicotyledons</taxon>
        <taxon>Gunneridae</taxon>
        <taxon>Pentapetalae</taxon>
        <taxon>rosids</taxon>
        <taxon>fabids</taxon>
        <taxon>Malpighiales</taxon>
        <taxon>Salicaceae</taxon>
        <taxon>Saliceae</taxon>
        <taxon>Populus</taxon>
    </lineage>
</organism>
<evidence type="ECO:0000313" key="1">
    <source>
        <dbReference type="EMBL" id="KAJ6985593.1"/>
    </source>
</evidence>
<reference evidence="1" key="1">
    <citation type="journal article" date="2023" name="Mol. Ecol. Resour.">
        <title>Chromosome-level genome assembly of a triploid poplar Populus alba 'Berolinensis'.</title>
        <authorList>
            <person name="Chen S."/>
            <person name="Yu Y."/>
            <person name="Wang X."/>
            <person name="Wang S."/>
            <person name="Zhang T."/>
            <person name="Zhou Y."/>
            <person name="He R."/>
            <person name="Meng N."/>
            <person name="Wang Y."/>
            <person name="Liu W."/>
            <person name="Liu Z."/>
            <person name="Liu J."/>
            <person name="Guo Q."/>
            <person name="Huang H."/>
            <person name="Sederoff R.R."/>
            <person name="Wang G."/>
            <person name="Qu G."/>
            <person name="Chen S."/>
        </authorList>
    </citation>
    <scope>NUCLEOTIDE SEQUENCE</scope>
    <source>
        <strain evidence="1">SC-2020</strain>
    </source>
</reference>
<name>A0AAD6MHI4_9ROSI</name>
<sequence>MDSHWRELVKKGAGRGPASVVDFLTLKRLDYVHQTPPCPEYQVTPT</sequence>
<comment type="caution">
    <text evidence="1">The sequence shown here is derived from an EMBL/GenBank/DDBJ whole genome shotgun (WGS) entry which is preliminary data.</text>
</comment>
<accession>A0AAD6MHI4</accession>
<dbReference type="EMBL" id="JAQIZT010000009">
    <property type="protein sequence ID" value="KAJ6985593.1"/>
    <property type="molecule type" value="Genomic_DNA"/>
</dbReference>